<evidence type="ECO:0000256" key="1">
    <source>
        <dbReference type="SAM" id="SignalP"/>
    </source>
</evidence>
<feature type="chain" id="PRO_5039085198" description="Lipoprotein" evidence="1">
    <location>
        <begin position="30"/>
        <end position="136"/>
    </location>
</feature>
<protein>
    <recommendedName>
        <fullName evidence="4">Lipoprotein</fullName>
    </recommendedName>
</protein>
<dbReference type="AlphaFoldDB" id="A0A4Q7M0G1"/>
<name>A0A4Q7M0G1_9MICO</name>
<keyword evidence="1" id="KW-0732">Signal</keyword>
<reference evidence="2 3" key="1">
    <citation type="submission" date="2019-02" db="EMBL/GenBank/DDBJ databases">
        <title>Sequencing the genomes of 1000 actinobacteria strains.</title>
        <authorList>
            <person name="Klenk H.-P."/>
        </authorList>
    </citation>
    <scope>NUCLEOTIDE SEQUENCE [LARGE SCALE GENOMIC DNA]</scope>
    <source>
        <strain evidence="2 3">DSM 16932</strain>
    </source>
</reference>
<keyword evidence="3" id="KW-1185">Reference proteome</keyword>
<feature type="signal peptide" evidence="1">
    <location>
        <begin position="1"/>
        <end position="29"/>
    </location>
</feature>
<dbReference type="EMBL" id="SGWX01000001">
    <property type="protein sequence ID" value="RZS60353.1"/>
    <property type="molecule type" value="Genomic_DNA"/>
</dbReference>
<dbReference type="Proteomes" id="UP000293852">
    <property type="component" value="Unassembled WGS sequence"/>
</dbReference>
<proteinExistence type="predicted"/>
<accession>A0A4Q7M0G1</accession>
<evidence type="ECO:0000313" key="2">
    <source>
        <dbReference type="EMBL" id="RZS60353.1"/>
    </source>
</evidence>
<sequence length="136" mass="13337">MRLAKGAVCVGAVALVVAVVVGCSGHSTGAASCAAPEVTAPTAAPAGGVVEVSVRHLFADCNDTGQTDFVARPLTGVIPKVIVDGVEHTFDHVEPLDADDDGTLSLGLALPDDVAAGTSVVIEVAGGRSAPITVGP</sequence>
<evidence type="ECO:0000313" key="3">
    <source>
        <dbReference type="Proteomes" id="UP000293852"/>
    </source>
</evidence>
<comment type="caution">
    <text evidence="2">The sequence shown here is derived from an EMBL/GenBank/DDBJ whole genome shotgun (WGS) entry which is preliminary data.</text>
</comment>
<gene>
    <name evidence="2" type="ORF">EV386_0608</name>
</gene>
<evidence type="ECO:0008006" key="4">
    <source>
        <dbReference type="Google" id="ProtNLM"/>
    </source>
</evidence>
<dbReference type="RefSeq" id="WP_130412198.1">
    <property type="nucleotide sequence ID" value="NZ_SGWX01000001.1"/>
</dbReference>
<organism evidence="2 3">
    <name type="scientific">Xylanimonas ulmi</name>
    <dbReference type="NCBI Taxonomy" id="228973"/>
    <lineage>
        <taxon>Bacteria</taxon>
        <taxon>Bacillati</taxon>
        <taxon>Actinomycetota</taxon>
        <taxon>Actinomycetes</taxon>
        <taxon>Micrococcales</taxon>
        <taxon>Promicromonosporaceae</taxon>
        <taxon>Xylanimonas</taxon>
    </lineage>
</organism>
<dbReference type="PROSITE" id="PS51257">
    <property type="entry name" value="PROKAR_LIPOPROTEIN"/>
    <property type="match status" value="1"/>
</dbReference>